<gene>
    <name evidence="3" type="ORF">AAV32_13245</name>
    <name evidence="4" type="ORF">EV679_0392</name>
</gene>
<keyword evidence="4" id="KW-0808">Transferase</keyword>
<evidence type="ECO:0000259" key="1">
    <source>
        <dbReference type="Pfam" id="PF00534"/>
    </source>
</evidence>
<dbReference type="GO" id="GO:0016757">
    <property type="term" value="F:glycosyltransferase activity"/>
    <property type="evidence" value="ECO:0007669"/>
    <property type="project" value="InterPro"/>
</dbReference>
<dbReference type="CDD" id="cd03801">
    <property type="entry name" value="GT4_PimA-like"/>
    <property type="match status" value="1"/>
</dbReference>
<evidence type="ECO:0000313" key="3">
    <source>
        <dbReference type="EMBL" id="KKO70960.1"/>
    </source>
</evidence>
<dbReference type="InterPro" id="IPR028098">
    <property type="entry name" value="Glyco_trans_4-like_N"/>
</dbReference>
<dbReference type="Proteomes" id="UP000292039">
    <property type="component" value="Unassembled WGS sequence"/>
</dbReference>
<organism evidence="3 5">
    <name type="scientific">Kerstersia gyiorum</name>
    <dbReference type="NCBI Taxonomy" id="206506"/>
    <lineage>
        <taxon>Bacteria</taxon>
        <taxon>Pseudomonadati</taxon>
        <taxon>Pseudomonadota</taxon>
        <taxon>Betaproteobacteria</taxon>
        <taxon>Burkholderiales</taxon>
        <taxon>Alcaligenaceae</taxon>
        <taxon>Kerstersia</taxon>
    </lineage>
</organism>
<dbReference type="EMBL" id="LBNE01000010">
    <property type="protein sequence ID" value="KKO70960.1"/>
    <property type="molecule type" value="Genomic_DNA"/>
</dbReference>
<feature type="domain" description="Glycosyltransferase subfamily 4-like N-terminal" evidence="2">
    <location>
        <begin position="13"/>
        <end position="151"/>
    </location>
</feature>
<proteinExistence type="predicted"/>
<keyword evidence="5" id="KW-1185">Reference proteome</keyword>
<protein>
    <submittedName>
        <fullName evidence="4">Glycosyltransferase involved in cell wall biosynthesis</fullName>
    </submittedName>
</protein>
<evidence type="ECO:0000313" key="4">
    <source>
        <dbReference type="EMBL" id="RZS73203.1"/>
    </source>
</evidence>
<dbReference type="Pfam" id="PF00534">
    <property type="entry name" value="Glycos_transf_1"/>
    <property type="match status" value="1"/>
</dbReference>
<dbReference type="Gene3D" id="3.40.50.2000">
    <property type="entry name" value="Glycogen Phosphorylase B"/>
    <property type="match status" value="2"/>
</dbReference>
<dbReference type="PANTHER" id="PTHR12526">
    <property type="entry name" value="GLYCOSYLTRANSFERASE"/>
    <property type="match status" value="1"/>
</dbReference>
<evidence type="ECO:0000313" key="5">
    <source>
        <dbReference type="Proteomes" id="UP000078084"/>
    </source>
</evidence>
<dbReference type="SUPFAM" id="SSF53756">
    <property type="entry name" value="UDP-Glycosyltransferase/glycogen phosphorylase"/>
    <property type="match status" value="1"/>
</dbReference>
<dbReference type="STRING" id="206506.AAV32_13245"/>
<dbReference type="OrthoDB" id="9795746at2"/>
<reference evidence="4 6" key="2">
    <citation type="submission" date="2019-02" db="EMBL/GenBank/DDBJ databases">
        <title>Genomic Encyclopedia of Type Strains, Phase IV (KMG-IV): sequencing the most valuable type-strain genomes for metagenomic binning, comparative biology and taxonomic classification.</title>
        <authorList>
            <person name="Goeker M."/>
        </authorList>
    </citation>
    <scope>NUCLEOTIDE SEQUENCE [LARGE SCALE GENOMIC DNA]</scope>
    <source>
        <strain evidence="4 6">DSM 16618</strain>
    </source>
</reference>
<dbReference type="Pfam" id="PF13439">
    <property type="entry name" value="Glyco_transf_4"/>
    <property type="match status" value="1"/>
</dbReference>
<dbReference type="InterPro" id="IPR001296">
    <property type="entry name" value="Glyco_trans_1"/>
</dbReference>
<reference evidence="3 5" key="1">
    <citation type="submission" date="2015-04" db="EMBL/GenBank/DDBJ databases">
        <title>Genome sequence of Kerstersia gyiorum CG1.</title>
        <authorList>
            <person name="Greninger A.L."/>
            <person name="Kozyreva V."/>
            <person name="Chaturvedi V."/>
        </authorList>
    </citation>
    <scope>NUCLEOTIDE SEQUENCE [LARGE SCALE GENOMIC DNA]</scope>
    <source>
        <strain evidence="3 5">CG1</strain>
    </source>
</reference>
<accession>A0A171KPZ3</accession>
<dbReference type="RefSeq" id="WP_068373085.1">
    <property type="nucleotide sequence ID" value="NZ_CBCSEB010000003.1"/>
</dbReference>
<evidence type="ECO:0000313" key="6">
    <source>
        <dbReference type="Proteomes" id="UP000292039"/>
    </source>
</evidence>
<dbReference type="AlphaFoldDB" id="A0A171KPZ3"/>
<evidence type="ECO:0000259" key="2">
    <source>
        <dbReference type="Pfam" id="PF13439"/>
    </source>
</evidence>
<sequence length="357" mass="39435">MRILQINTEKSWRGGERQTLLSMQAFRAAGHDVELLAREAAPLLEQARSAGFTCHGLQRSSAIGTFLARHGRRYDIIHCQTAGSLTWAVLTKWIYRRPLVFSRRTTMPVERREAMTRFKWLRADAIATVSGSAALEPRRLGASPVVIHSAVVPPPAENAAVADRLARFRADYATPGRRLIGTAASLTWEKDPETLVRALAALKKKRQDFLFLHMGTGGPLAAATHELVISLGLGDHYRHIGFLENVEDIYPALDLFVLTSVQEGLSTAVLDAFLRHVPVVSTDAGGQAEGLADGRGMLCPARDPQALADAMDFVLDHPAERAEMCRRAYAYVTTEHSVETMAQNYLDLYQSLLDRHS</sequence>
<dbReference type="Proteomes" id="UP000078084">
    <property type="component" value="Unassembled WGS sequence"/>
</dbReference>
<feature type="domain" description="Glycosyl transferase family 1" evidence="1">
    <location>
        <begin position="176"/>
        <end position="329"/>
    </location>
</feature>
<name>A0A171KPZ3_9BURK</name>
<dbReference type="PANTHER" id="PTHR12526:SF636">
    <property type="entry name" value="BLL3647 PROTEIN"/>
    <property type="match status" value="1"/>
</dbReference>
<comment type="caution">
    <text evidence="3">The sequence shown here is derived from an EMBL/GenBank/DDBJ whole genome shotgun (WGS) entry which is preliminary data.</text>
</comment>
<dbReference type="EMBL" id="SGWZ01000001">
    <property type="protein sequence ID" value="RZS73203.1"/>
    <property type="molecule type" value="Genomic_DNA"/>
</dbReference>